<evidence type="ECO:0000256" key="1">
    <source>
        <dbReference type="SAM" id="MobiDB-lite"/>
    </source>
</evidence>
<dbReference type="EMBL" id="AP008207">
    <property type="protein sequence ID" value="BAH91037.1"/>
    <property type="molecule type" value="Genomic_DNA"/>
</dbReference>
<proteinExistence type="predicted"/>
<feature type="region of interest" description="Disordered" evidence="1">
    <location>
        <begin position="228"/>
        <end position="258"/>
    </location>
</feature>
<dbReference type="Proteomes" id="UP000000763">
    <property type="component" value="Chromosome 1"/>
</dbReference>
<dbReference type="KEGG" id="dosa:Os01g0324200"/>
<name>C7IWJ6_ORYSJ</name>
<dbReference type="AlphaFoldDB" id="C7IWJ6"/>
<protein>
    <submittedName>
        <fullName evidence="2">Os01g0324200 protein</fullName>
    </submittedName>
</protein>
<evidence type="ECO:0000313" key="3">
    <source>
        <dbReference type="Proteomes" id="UP000000763"/>
    </source>
</evidence>
<sequence length="618" mass="68135">MAAPVESTVQAARSSVVPNEVSTGIDPDAEFRVCVQFSQYIAKLDDGSFVHVPRKYEEWVVDYRECTLERLVKDFAAKINWGRCQQVVVCGYDTGTGEETKFTDNMDLVHAFFVRKSERRLVLFVDVVDKPVQLVTSSSVSEINGTVMDEVVTARHADATDCNSQHAIDWESLEIAPIPTEQVQQHVIDWDGVEITPIAETQIGSSMPVMDEDEMYAFVGLRAEDERAEQARLEAEKQLDSAPSPAAGHAQGNLDNEADIGVSDVVPGESEVFYDRNDPPMITGSSYLSPRDQGSAMAATGDDTRSQGPARAAGDGGVSVLGPQWRRRRTAAEWWRSLAQGVGGGGVDCRRRRLVAAPGCGGVECRRRRLVAAPGGGVGSARRRTVATRLALTAKPNEDRDETGGISIQRKGFLFLSSDNTIFMREQSRKPSLRTSLHSLAAPVRAASASYRPPKGKETDSPCSKNLFARFCFKNGGIVALAEPNLDRAEERRASRMGTRSARESISTAKVSSSRWLADAPLPGVAMMGFLTTVSLASVQARARRWLGMPEKNAFPDFPYGLPNAQVIFRATHWLRFWAQLQRCDEDEDFLKVACRKLETTVMQLFANYGWRFTNRLQ</sequence>
<evidence type="ECO:0000313" key="2">
    <source>
        <dbReference type="EMBL" id="BAH91037.1"/>
    </source>
</evidence>
<accession>C7IWJ6</accession>
<reference evidence="2 3" key="1">
    <citation type="journal article" date="2005" name="Nature">
        <title>The map-based sequence of the rice genome.</title>
        <authorList>
            <consortium name="International rice genome sequencing project (IRGSP)"/>
            <person name="Matsumoto T."/>
            <person name="Wu J."/>
            <person name="Kanamori H."/>
            <person name="Katayose Y."/>
            <person name="Fujisawa M."/>
            <person name="Namiki N."/>
            <person name="Mizuno H."/>
            <person name="Yamamoto K."/>
            <person name="Antonio B.A."/>
            <person name="Baba T."/>
            <person name="Sakata K."/>
            <person name="Nagamura Y."/>
            <person name="Aoki H."/>
            <person name="Arikawa K."/>
            <person name="Arita K."/>
            <person name="Bito T."/>
            <person name="Chiden Y."/>
            <person name="Fujitsuka N."/>
            <person name="Fukunaka R."/>
            <person name="Hamada M."/>
            <person name="Harada C."/>
            <person name="Hayashi A."/>
            <person name="Hijishita S."/>
            <person name="Honda M."/>
            <person name="Hosokawa S."/>
            <person name="Ichikawa Y."/>
            <person name="Idonuma A."/>
            <person name="Iijima M."/>
            <person name="Ikeda M."/>
            <person name="Ikeno M."/>
            <person name="Ito K."/>
            <person name="Ito S."/>
            <person name="Ito T."/>
            <person name="Ito Y."/>
            <person name="Ito Y."/>
            <person name="Iwabuchi A."/>
            <person name="Kamiya K."/>
            <person name="Karasawa W."/>
            <person name="Kurita K."/>
            <person name="Katagiri S."/>
            <person name="Kikuta A."/>
            <person name="Kobayashi H."/>
            <person name="Kobayashi N."/>
            <person name="Machita K."/>
            <person name="Maehara T."/>
            <person name="Masukawa M."/>
            <person name="Mizubayashi T."/>
            <person name="Mukai Y."/>
            <person name="Nagasaki H."/>
            <person name="Nagata Y."/>
            <person name="Naito S."/>
            <person name="Nakashima M."/>
            <person name="Nakama Y."/>
            <person name="Nakamichi Y."/>
            <person name="Nakamura M."/>
            <person name="Meguro A."/>
            <person name="Negishi M."/>
            <person name="Ohta I."/>
            <person name="Ohta T."/>
            <person name="Okamoto M."/>
            <person name="Ono N."/>
            <person name="Saji S."/>
            <person name="Sakaguchi M."/>
            <person name="Sakai K."/>
            <person name="Shibata M."/>
            <person name="Shimokawa T."/>
            <person name="Song J."/>
            <person name="Takazaki Y."/>
            <person name="Terasawa K."/>
            <person name="Tsugane M."/>
            <person name="Tsuji K."/>
            <person name="Ueda S."/>
            <person name="Waki K."/>
            <person name="Yamagata H."/>
            <person name="Yamamoto M."/>
            <person name="Yamamoto S."/>
            <person name="Yamane H."/>
            <person name="Yoshiki S."/>
            <person name="Yoshihara R."/>
            <person name="Yukawa K."/>
            <person name="Zhong H."/>
            <person name="Yano M."/>
            <person name="Yuan Q."/>
            <person name="Ouyang S."/>
            <person name="Liu J."/>
            <person name="Jones K.M."/>
            <person name="Gansberger K."/>
            <person name="Moffat K."/>
            <person name="Hill J."/>
            <person name="Bera J."/>
            <person name="Fadrosh D."/>
            <person name="Jin S."/>
            <person name="Johri S."/>
            <person name="Kim M."/>
            <person name="Overton L."/>
            <person name="Reardon M."/>
            <person name="Tsitrin T."/>
            <person name="Vuong H."/>
            <person name="Weaver B."/>
            <person name="Ciecko A."/>
            <person name="Tallon L."/>
            <person name="Jackson J."/>
            <person name="Pai G."/>
            <person name="Aken S.V."/>
            <person name="Utterback T."/>
            <person name="Reidmuller S."/>
            <person name="Feldblyum T."/>
            <person name="Hsiao J."/>
            <person name="Zismann V."/>
            <person name="Iobst S."/>
            <person name="de Vazeille A.R."/>
            <person name="Buell C.R."/>
            <person name="Ying K."/>
            <person name="Li Y."/>
            <person name="Lu T."/>
            <person name="Huang Y."/>
            <person name="Zhao Q."/>
            <person name="Feng Q."/>
            <person name="Zhang L."/>
            <person name="Zhu J."/>
            <person name="Weng Q."/>
            <person name="Mu J."/>
            <person name="Lu Y."/>
            <person name="Fan D."/>
            <person name="Liu Y."/>
            <person name="Guan J."/>
            <person name="Zhang Y."/>
            <person name="Yu S."/>
            <person name="Liu X."/>
            <person name="Zhang Y."/>
            <person name="Hong G."/>
            <person name="Han B."/>
            <person name="Choisne N."/>
            <person name="Demange N."/>
            <person name="Orjeda G."/>
            <person name="Samain S."/>
            <person name="Cattolico L."/>
            <person name="Pelletier E."/>
            <person name="Couloux A."/>
            <person name="Segurens B."/>
            <person name="Wincker P."/>
            <person name="D'Hont A."/>
            <person name="Scarpelli C."/>
            <person name="Weissenbach J."/>
            <person name="Salanoubat M."/>
            <person name="Quetier F."/>
            <person name="Yu Y."/>
            <person name="Kim H.R."/>
            <person name="Rambo T."/>
            <person name="Currie J."/>
            <person name="Collura K."/>
            <person name="Luo M."/>
            <person name="Yang T."/>
            <person name="Ammiraju J.S.S."/>
            <person name="Engler F."/>
            <person name="Soderlund C."/>
            <person name="Wing R.A."/>
            <person name="Palmer L.E."/>
            <person name="de la Bastide M."/>
            <person name="Spiegel L."/>
            <person name="Nascimento L."/>
            <person name="Zutavern T."/>
            <person name="O'Shaughnessy A."/>
            <person name="Dike S."/>
            <person name="Dedhia N."/>
            <person name="Preston R."/>
            <person name="Balija V."/>
            <person name="McCombie W.R."/>
            <person name="Chow T."/>
            <person name="Chen H."/>
            <person name="Chung M."/>
            <person name="Chen C."/>
            <person name="Shaw J."/>
            <person name="Wu H."/>
            <person name="Hsiao K."/>
            <person name="Chao Y."/>
            <person name="Chu M."/>
            <person name="Cheng C."/>
            <person name="Hour A."/>
            <person name="Lee P."/>
            <person name="Lin S."/>
            <person name="Lin Y."/>
            <person name="Liou J."/>
            <person name="Liu S."/>
            <person name="Hsing Y."/>
            <person name="Raghuvanshi S."/>
            <person name="Mohanty A."/>
            <person name="Bharti A.K."/>
            <person name="Gaur A."/>
            <person name="Gupta V."/>
            <person name="Kumar D."/>
            <person name="Ravi V."/>
            <person name="Vij S."/>
            <person name="Kapur A."/>
            <person name="Khurana P."/>
            <person name="Khurana P."/>
            <person name="Khurana J.P."/>
            <person name="Tyagi A.K."/>
            <person name="Gaikwad K."/>
            <person name="Singh A."/>
            <person name="Dalal V."/>
            <person name="Srivastava S."/>
            <person name="Dixit A."/>
            <person name="Pal A.K."/>
            <person name="Ghazi I.A."/>
            <person name="Yadav M."/>
            <person name="Pandit A."/>
            <person name="Bhargava A."/>
            <person name="Sureshbabu K."/>
            <person name="Batra K."/>
            <person name="Sharma T.R."/>
            <person name="Mohapatra T."/>
            <person name="Singh N.K."/>
            <person name="Messing J."/>
            <person name="Nelson A.B."/>
            <person name="Fuks G."/>
            <person name="Kavchok S."/>
            <person name="Keizer G."/>
            <person name="Linton E."/>
            <person name="Llaca V."/>
            <person name="Song R."/>
            <person name="Tanyolac B."/>
            <person name="Young S."/>
            <person name="Ho-Il K."/>
            <person name="Hahn J.H."/>
            <person name="Sangsakoo G."/>
            <person name="Vanavichit A."/>
            <person name="de Mattos Luiz.A.T."/>
            <person name="Zimmer P.D."/>
            <person name="Malone G."/>
            <person name="Dellagostin O."/>
            <person name="de Oliveira A.C."/>
            <person name="Bevan M."/>
            <person name="Bancroft I."/>
            <person name="Minx P."/>
            <person name="Cordum H."/>
            <person name="Wilson R."/>
            <person name="Cheng Z."/>
            <person name="Jin W."/>
            <person name="Jiang J."/>
            <person name="Leong S.A."/>
            <person name="Iwama H."/>
            <person name="Gojobori T."/>
            <person name="Itoh T."/>
            <person name="Niimura Y."/>
            <person name="Fujii Y."/>
            <person name="Habara T."/>
            <person name="Sakai H."/>
            <person name="Sato Y."/>
            <person name="Wilson G."/>
            <person name="Kumar K."/>
            <person name="McCouch S."/>
            <person name="Juretic N."/>
            <person name="Hoen D."/>
            <person name="Wright S."/>
            <person name="Bruskiewich R."/>
            <person name="Bureau T."/>
            <person name="Miyao A."/>
            <person name="Hirochika H."/>
            <person name="Nishikawa T."/>
            <person name="Kadowaki K."/>
            <person name="Sugiura M."/>
            <person name="Burr B."/>
            <person name="Sasaki T."/>
        </authorList>
    </citation>
    <scope>NUCLEOTIDE SEQUENCE [LARGE SCALE GENOMIC DNA]</scope>
    <source>
        <strain evidence="3">cv. Nipponbare</strain>
    </source>
</reference>
<gene>
    <name evidence="2" type="ordered locus">Os01g0324200</name>
</gene>
<feature type="compositionally biased region" description="Basic and acidic residues" evidence="1">
    <location>
        <begin position="228"/>
        <end position="239"/>
    </location>
</feature>
<organism evidence="2 3">
    <name type="scientific">Oryza sativa subsp. japonica</name>
    <name type="common">Rice</name>
    <dbReference type="NCBI Taxonomy" id="39947"/>
    <lineage>
        <taxon>Eukaryota</taxon>
        <taxon>Viridiplantae</taxon>
        <taxon>Streptophyta</taxon>
        <taxon>Embryophyta</taxon>
        <taxon>Tracheophyta</taxon>
        <taxon>Spermatophyta</taxon>
        <taxon>Magnoliopsida</taxon>
        <taxon>Liliopsida</taxon>
        <taxon>Poales</taxon>
        <taxon>Poaceae</taxon>
        <taxon>BOP clade</taxon>
        <taxon>Oryzoideae</taxon>
        <taxon>Oryzeae</taxon>
        <taxon>Oryzinae</taxon>
        <taxon>Oryza</taxon>
        <taxon>Oryza sativa</taxon>
    </lineage>
</organism>
<reference evidence="3" key="2">
    <citation type="journal article" date="2008" name="Nucleic Acids Res.">
        <title>The rice annotation project database (RAP-DB): 2008 update.</title>
        <authorList>
            <consortium name="The rice annotation project (RAP)"/>
        </authorList>
    </citation>
    <scope>GENOME REANNOTATION</scope>
    <source>
        <strain evidence="3">cv. Nipponbare</strain>
    </source>
</reference>
<feature type="region of interest" description="Disordered" evidence="1">
    <location>
        <begin position="286"/>
        <end position="321"/>
    </location>
</feature>